<keyword evidence="2 5" id="KW-0479">Metal-binding</keyword>
<dbReference type="Pfam" id="PF13344">
    <property type="entry name" value="Hydrolase_6"/>
    <property type="match status" value="1"/>
</dbReference>
<keyword evidence="4 5" id="KW-0460">Magnesium</keyword>
<name>A0A1L6RCU2_9LACO</name>
<evidence type="ECO:0000313" key="10">
    <source>
        <dbReference type="Proteomes" id="UP000185473"/>
    </source>
</evidence>
<dbReference type="GO" id="GO:0016791">
    <property type="term" value="F:phosphatase activity"/>
    <property type="evidence" value="ECO:0007669"/>
    <property type="project" value="TreeGrafter"/>
</dbReference>
<protein>
    <recommendedName>
        <fullName evidence="5">Acid sugar phosphatase</fullName>
        <ecNumber evidence="5">3.1.3.-</ecNumber>
    </recommendedName>
</protein>
<evidence type="ECO:0000313" key="9">
    <source>
        <dbReference type="EMBL" id="APS42379.1"/>
    </source>
</evidence>
<dbReference type="Proteomes" id="UP000185473">
    <property type="component" value="Chromosome"/>
</dbReference>
<accession>A0A1L6RCU2</accession>
<dbReference type="RefSeq" id="WP_075270127.1">
    <property type="nucleotide sequence ID" value="NZ_CP014332.1"/>
</dbReference>
<dbReference type="InterPro" id="IPR006357">
    <property type="entry name" value="HAD-SF_hydro_IIA"/>
</dbReference>
<dbReference type="Gene3D" id="3.40.50.1000">
    <property type="entry name" value="HAD superfamily/HAD-like"/>
    <property type="match status" value="2"/>
</dbReference>
<dbReference type="STRING" id="1631871.FOL01_1520"/>
<dbReference type="SUPFAM" id="SSF56784">
    <property type="entry name" value="HAD-like"/>
    <property type="match status" value="1"/>
</dbReference>
<dbReference type="InterPro" id="IPR036412">
    <property type="entry name" value="HAD-like_sf"/>
</dbReference>
<organism evidence="9 10">
    <name type="scientific">Weissella jogaejeotgali</name>
    <dbReference type="NCBI Taxonomy" id="1631871"/>
    <lineage>
        <taxon>Bacteria</taxon>
        <taxon>Bacillati</taxon>
        <taxon>Bacillota</taxon>
        <taxon>Bacilli</taxon>
        <taxon>Lactobacillales</taxon>
        <taxon>Lactobacillaceae</taxon>
        <taxon>Weissella</taxon>
    </lineage>
</organism>
<feature type="active site" description="Proton donor" evidence="6">
    <location>
        <position position="13"/>
    </location>
</feature>
<dbReference type="InterPro" id="IPR006354">
    <property type="entry name" value="HAD-SF_hydro_IIA_hyp1"/>
</dbReference>
<evidence type="ECO:0000256" key="8">
    <source>
        <dbReference type="PIRSR" id="PIRSR000915-3"/>
    </source>
</evidence>
<dbReference type="Pfam" id="PF13242">
    <property type="entry name" value="Hydrolase_like"/>
    <property type="match status" value="1"/>
</dbReference>
<evidence type="ECO:0000256" key="1">
    <source>
        <dbReference type="ARBA" id="ARBA00006696"/>
    </source>
</evidence>
<dbReference type="AlphaFoldDB" id="A0A1L6RCU2"/>
<evidence type="ECO:0000256" key="3">
    <source>
        <dbReference type="ARBA" id="ARBA00022801"/>
    </source>
</evidence>
<gene>
    <name evidence="9" type="ORF">FOL01_1520</name>
</gene>
<dbReference type="GO" id="GO:0046872">
    <property type="term" value="F:metal ion binding"/>
    <property type="evidence" value="ECO:0007669"/>
    <property type="project" value="UniProtKB-KW"/>
</dbReference>
<sequence length="259" mass="28180">MATQYDGYLIDLDGTIYQGTKKIPSGRRFISRLAANDTKYLFVTNNSTKTPEAVAENLTNNHQIPTTPEQVYTSGMALADYLAKFDHIHRVLMIGEEGLEQALLDKGFELVTEAPADAVAIGLDRSVTYEKILQGTLAIQQGAMFVATNPDTNLPTERGMVPGAGSVVAFLATAVRPAPVVIGKPEHIIMDGALEKLQLKRDEAIMVGDNYNTDIKAGLSADIDTLLVYSGVSKKADVSQQAKQPTHWVDSLDDWTIEK</sequence>
<dbReference type="OrthoDB" id="9810449at2"/>
<comment type="function">
    <text evidence="5">Catalyzes the dephosphorylation of 2-6 carbon acid sugars in vitro.</text>
</comment>
<dbReference type="SFLD" id="SFLDG01139">
    <property type="entry name" value="C2.A:_Pyridoxal_Phosphate_Phos"/>
    <property type="match status" value="1"/>
</dbReference>
<dbReference type="PANTHER" id="PTHR19288">
    <property type="entry name" value="4-NITROPHENYLPHOSPHATASE-RELATED"/>
    <property type="match status" value="1"/>
</dbReference>
<feature type="active site" description="Nucleophile" evidence="6">
    <location>
        <position position="11"/>
    </location>
</feature>
<evidence type="ECO:0000256" key="4">
    <source>
        <dbReference type="ARBA" id="ARBA00022842"/>
    </source>
</evidence>
<evidence type="ECO:0000256" key="6">
    <source>
        <dbReference type="PIRSR" id="PIRSR000915-1"/>
    </source>
</evidence>
<evidence type="ECO:0000256" key="7">
    <source>
        <dbReference type="PIRSR" id="PIRSR000915-2"/>
    </source>
</evidence>
<dbReference type="NCBIfam" id="TIGR01457">
    <property type="entry name" value="HAD-SF-IIA-hyp2"/>
    <property type="match status" value="1"/>
</dbReference>
<comment type="cofactor">
    <cofactor evidence="8">
        <name>Mg(2+)</name>
        <dbReference type="ChEBI" id="CHEBI:18420"/>
    </cofactor>
    <text evidence="8">Divalent metal ions. Mg(2+) is the most effective.</text>
</comment>
<dbReference type="SFLD" id="SFLDS00003">
    <property type="entry name" value="Haloacid_Dehalogenase"/>
    <property type="match status" value="1"/>
</dbReference>
<dbReference type="InterPro" id="IPR023214">
    <property type="entry name" value="HAD_sf"/>
</dbReference>
<reference evidence="9 10" key="1">
    <citation type="submission" date="2016-02" db="EMBL/GenBank/DDBJ databases">
        <title>Complete Genome Sequence of Weissella jogaejeotgali FOL01.</title>
        <authorList>
            <person name="Lee J.-H."/>
            <person name="Ku H.-J."/>
        </authorList>
    </citation>
    <scope>NUCLEOTIDE SEQUENCE [LARGE SCALE GENOMIC DNA]</scope>
    <source>
        <strain evidence="9 10">FOL01</strain>
    </source>
</reference>
<comment type="similarity">
    <text evidence="1 5">Belongs to the HAD-like hydrolase superfamily. NagD family.</text>
</comment>
<keyword evidence="10" id="KW-1185">Reference proteome</keyword>
<keyword evidence="3" id="KW-0378">Hydrolase</keyword>
<dbReference type="EMBL" id="CP014332">
    <property type="protein sequence ID" value="APS42379.1"/>
    <property type="molecule type" value="Genomic_DNA"/>
</dbReference>
<proteinExistence type="inferred from homology"/>
<dbReference type="FunFam" id="3.40.50.1000:FF:000053">
    <property type="entry name" value="TIGR01457 family HAD hydrolase"/>
    <property type="match status" value="1"/>
</dbReference>
<dbReference type="CDD" id="cd07530">
    <property type="entry name" value="HAD_Pase_UmpH-like"/>
    <property type="match status" value="1"/>
</dbReference>
<feature type="binding site" evidence="8">
    <location>
        <position position="13"/>
    </location>
    <ligand>
        <name>Mg(2+)</name>
        <dbReference type="ChEBI" id="CHEBI:18420"/>
    </ligand>
</feature>
<dbReference type="NCBIfam" id="TIGR01460">
    <property type="entry name" value="HAD-SF-IIA"/>
    <property type="match status" value="1"/>
</dbReference>
<dbReference type="PANTHER" id="PTHR19288:SF46">
    <property type="entry name" value="HALOACID DEHALOGENASE-LIKE HYDROLASE DOMAIN-CONTAINING PROTEIN 2"/>
    <property type="match status" value="1"/>
</dbReference>
<feature type="binding site" evidence="8">
    <location>
        <position position="11"/>
    </location>
    <ligand>
        <name>Mg(2+)</name>
        <dbReference type="ChEBI" id="CHEBI:18420"/>
    </ligand>
</feature>
<evidence type="ECO:0000256" key="2">
    <source>
        <dbReference type="ARBA" id="ARBA00022723"/>
    </source>
</evidence>
<dbReference type="KEGG" id="wjo:FOL01_1520"/>
<dbReference type="GO" id="GO:0005737">
    <property type="term" value="C:cytoplasm"/>
    <property type="evidence" value="ECO:0007669"/>
    <property type="project" value="TreeGrafter"/>
</dbReference>
<evidence type="ECO:0000256" key="5">
    <source>
        <dbReference type="PIRNR" id="PIRNR000915"/>
    </source>
</evidence>
<feature type="binding site" evidence="7">
    <location>
        <position position="184"/>
    </location>
    <ligand>
        <name>substrate</name>
    </ligand>
</feature>
<dbReference type="EC" id="3.1.3.-" evidence="5"/>
<feature type="binding site" evidence="8">
    <location>
        <position position="209"/>
    </location>
    <ligand>
        <name>Mg(2+)</name>
        <dbReference type="ChEBI" id="CHEBI:18420"/>
    </ligand>
</feature>
<dbReference type="PIRSF" id="PIRSF000915">
    <property type="entry name" value="PGP-type_phosphatase"/>
    <property type="match status" value="1"/>
</dbReference>